<sequence length="95" mass="11095">MFGGLMKLGGYQVLEALKSGPLKISQLRNSVPLYGSAFDLVLSQLMLAGLVRRFEKDGEEYVELTDLGKSFPYYWGHGLYPEWFYGHHHRHHHWW</sequence>
<organism evidence="1 2">
    <name type="scientific">Acidianus infernus</name>
    <dbReference type="NCBI Taxonomy" id="12915"/>
    <lineage>
        <taxon>Archaea</taxon>
        <taxon>Thermoproteota</taxon>
        <taxon>Thermoprotei</taxon>
        <taxon>Sulfolobales</taxon>
        <taxon>Sulfolobaceae</taxon>
        <taxon>Acidianus</taxon>
    </lineage>
</organism>
<accession>A0A6A9QM97</accession>
<evidence type="ECO:0008006" key="3">
    <source>
        <dbReference type="Google" id="ProtNLM"/>
    </source>
</evidence>
<dbReference type="EMBL" id="WFIY01000004">
    <property type="protein sequence ID" value="MUM65038.1"/>
    <property type="molecule type" value="Genomic_DNA"/>
</dbReference>
<evidence type="ECO:0000313" key="1">
    <source>
        <dbReference type="EMBL" id="MUM65038.1"/>
    </source>
</evidence>
<keyword evidence="2" id="KW-1185">Reference proteome</keyword>
<gene>
    <name evidence="1" type="ORF">D1867_07260</name>
</gene>
<proteinExistence type="predicted"/>
<name>A0A6A9QM97_ACIIN</name>
<dbReference type="Proteomes" id="UP000440125">
    <property type="component" value="Unassembled WGS sequence"/>
</dbReference>
<reference evidence="1 2" key="1">
    <citation type="submission" date="2019-10" db="EMBL/GenBank/DDBJ databases">
        <title>Genome Sequences from Six Type Strain Members of the Archaeal Family Sulfolobaceae: Acidianus ambivalens, Acidianus infernus, Metallosphaera prunae, Stygiolobus azoricus, Sulfolobus metallicus, and Sulfurisphaera ohwakuensis.</title>
        <authorList>
            <person name="Counts J.A."/>
            <person name="Kelly R.M."/>
        </authorList>
    </citation>
    <scope>NUCLEOTIDE SEQUENCE [LARGE SCALE GENOMIC DNA]</scope>
    <source>
        <strain evidence="1 2">DSM 3191</strain>
    </source>
</reference>
<dbReference type="SUPFAM" id="SSF46785">
    <property type="entry name" value="Winged helix' DNA-binding domain"/>
    <property type="match status" value="1"/>
</dbReference>
<dbReference type="InterPro" id="IPR036390">
    <property type="entry name" value="WH_DNA-bd_sf"/>
</dbReference>
<evidence type="ECO:0000313" key="2">
    <source>
        <dbReference type="Proteomes" id="UP000440125"/>
    </source>
</evidence>
<dbReference type="RefSeq" id="WP_155863409.1">
    <property type="nucleotide sequence ID" value="NZ_WFIY01000004.1"/>
</dbReference>
<dbReference type="OrthoDB" id="27955at2157"/>
<dbReference type="AlphaFoldDB" id="A0A6A9QM97"/>
<comment type="caution">
    <text evidence="1">The sequence shown here is derived from an EMBL/GenBank/DDBJ whole genome shotgun (WGS) entry which is preliminary data.</text>
</comment>
<protein>
    <recommendedName>
        <fullName evidence="3">ArnR1-like winged helix-turn-helix domain-containing protein</fullName>
    </recommendedName>
</protein>